<dbReference type="AlphaFoldDB" id="A0A137P5V1"/>
<dbReference type="Proteomes" id="UP000070444">
    <property type="component" value="Unassembled WGS sequence"/>
</dbReference>
<dbReference type="InterPro" id="IPR036047">
    <property type="entry name" value="F-box-like_dom_sf"/>
</dbReference>
<dbReference type="SUPFAM" id="SSF52047">
    <property type="entry name" value="RNI-like"/>
    <property type="match status" value="1"/>
</dbReference>
<dbReference type="SUPFAM" id="SSF81383">
    <property type="entry name" value="F-box domain"/>
    <property type="match status" value="1"/>
</dbReference>
<dbReference type="Pfam" id="PF00646">
    <property type="entry name" value="F-box"/>
    <property type="match status" value="1"/>
</dbReference>
<sequence>MSSNPTIRTFTDLPRAIINQILFYLDHYSLTQIQLCSKYIQSCCSHRIWNQVNLIPLLDAIQFETRVDTLIQRYHKHFESLYLPNYECIQPHLQKLYNVRHLFNIRPMDHGSFCANFLESSPKLISVGWLTTASLNSNAFNLHKFKFLRNISIIGNLLQIENLISNFGEYNMKLSSLTITTNTIQLTPYYLIPHQLSLEKLKICINGRLKLDHIELDNQVILHDFEPMPSLKRLEFKVFNLFENLREFRLFNDLNLFLPELILQKFNTSGSIEHFDYQTDSWETPDYWIKPQFPVVTKMRELHLVSIKDHVDIFKFPNLTKLSLKHFKLDEAFLSTLSALPFLKSLEMSYFGRNRVEYKSEFVAIKSITELKLLVGSVTPKMISALNQWMPNLEIFTCSYLDAMQSKIDKSFKSVTIRELIILDNFKYQTPIFVKFIDKCKKLKLIKFSDKLINDQTAEKFECSTGIKVWKIKQDDIRLATPDISFNKVYQ</sequence>
<dbReference type="EMBL" id="KQ964506">
    <property type="protein sequence ID" value="KXN70314.1"/>
    <property type="molecule type" value="Genomic_DNA"/>
</dbReference>
<accession>A0A137P5V1</accession>
<dbReference type="InterPro" id="IPR001810">
    <property type="entry name" value="F-box_dom"/>
</dbReference>
<organism evidence="2 3">
    <name type="scientific">Conidiobolus coronatus (strain ATCC 28846 / CBS 209.66 / NRRL 28638)</name>
    <name type="common">Delacroixia coronata</name>
    <dbReference type="NCBI Taxonomy" id="796925"/>
    <lineage>
        <taxon>Eukaryota</taxon>
        <taxon>Fungi</taxon>
        <taxon>Fungi incertae sedis</taxon>
        <taxon>Zoopagomycota</taxon>
        <taxon>Entomophthoromycotina</taxon>
        <taxon>Entomophthoromycetes</taxon>
        <taxon>Entomophthorales</taxon>
        <taxon>Ancylistaceae</taxon>
        <taxon>Conidiobolus</taxon>
    </lineage>
</organism>
<dbReference type="Gene3D" id="3.80.10.10">
    <property type="entry name" value="Ribonuclease Inhibitor"/>
    <property type="match status" value="1"/>
</dbReference>
<proteinExistence type="predicted"/>
<gene>
    <name evidence="2" type="ORF">CONCODRAFT_78924</name>
</gene>
<evidence type="ECO:0000313" key="3">
    <source>
        <dbReference type="Proteomes" id="UP000070444"/>
    </source>
</evidence>
<keyword evidence="3" id="KW-1185">Reference proteome</keyword>
<evidence type="ECO:0000313" key="2">
    <source>
        <dbReference type="EMBL" id="KXN70314.1"/>
    </source>
</evidence>
<dbReference type="InterPro" id="IPR032675">
    <property type="entry name" value="LRR_dom_sf"/>
</dbReference>
<dbReference type="PROSITE" id="PS50181">
    <property type="entry name" value="FBOX"/>
    <property type="match status" value="1"/>
</dbReference>
<protein>
    <recommendedName>
        <fullName evidence="1">F-box domain-containing protein</fullName>
    </recommendedName>
</protein>
<feature type="domain" description="F-box" evidence="1">
    <location>
        <begin position="7"/>
        <end position="52"/>
    </location>
</feature>
<evidence type="ECO:0000259" key="1">
    <source>
        <dbReference type="PROSITE" id="PS50181"/>
    </source>
</evidence>
<name>A0A137P5V1_CONC2</name>
<reference evidence="2 3" key="1">
    <citation type="journal article" date="2015" name="Genome Biol. Evol.">
        <title>Phylogenomic analyses indicate that early fungi evolved digesting cell walls of algal ancestors of land plants.</title>
        <authorList>
            <person name="Chang Y."/>
            <person name="Wang S."/>
            <person name="Sekimoto S."/>
            <person name="Aerts A.L."/>
            <person name="Choi C."/>
            <person name="Clum A."/>
            <person name="LaButti K.M."/>
            <person name="Lindquist E.A."/>
            <person name="Yee Ngan C."/>
            <person name="Ohm R.A."/>
            <person name="Salamov A.A."/>
            <person name="Grigoriev I.V."/>
            <person name="Spatafora J.W."/>
            <person name="Berbee M.L."/>
        </authorList>
    </citation>
    <scope>NUCLEOTIDE SEQUENCE [LARGE SCALE GENOMIC DNA]</scope>
    <source>
        <strain evidence="2 3">NRRL 28638</strain>
    </source>
</reference>